<dbReference type="GO" id="GO:0009236">
    <property type="term" value="P:cobalamin biosynthetic process"/>
    <property type="evidence" value="ECO:0007669"/>
    <property type="project" value="InterPro"/>
</dbReference>
<dbReference type="PANTHER" id="PTHR37477">
    <property type="entry name" value="COBALT-PRECORRIN-5A HYDROLASE"/>
    <property type="match status" value="1"/>
</dbReference>
<dbReference type="SUPFAM" id="SSF159664">
    <property type="entry name" value="CobE/GbiG C-terminal domain-like"/>
    <property type="match status" value="1"/>
</dbReference>
<name>N1ULC1_LEPIR</name>
<proteinExistence type="predicted"/>
<dbReference type="Gene3D" id="3.30.420.180">
    <property type="entry name" value="CobE/GbiG C-terminal domain"/>
    <property type="match status" value="1"/>
</dbReference>
<dbReference type="InterPro" id="IPR052553">
    <property type="entry name" value="CbiG_hydrolase"/>
</dbReference>
<sequence length="87" mass="9485">MGIDLFSPEELDRVSQVRSPSEIVKGFTGTKSVSEAASLLASGADSLLLTKQKYKEEPNGKNLTIAVSRIPHPKRPNLHRSVLKADK</sequence>
<dbReference type="Proteomes" id="UP000012220">
    <property type="component" value="Unassembled WGS sequence"/>
</dbReference>
<dbReference type="InterPro" id="IPR036518">
    <property type="entry name" value="CobE/GbiG_C_sf"/>
</dbReference>
<evidence type="ECO:0000313" key="3">
    <source>
        <dbReference type="Proteomes" id="UP000012220"/>
    </source>
</evidence>
<dbReference type="BioCyc" id="LINT1085541:G11IQ-3362-MONOMER"/>
<dbReference type="EMBL" id="AHNY02000060">
    <property type="protein sequence ID" value="EMY27068.1"/>
    <property type="molecule type" value="Genomic_DNA"/>
</dbReference>
<reference evidence="2 3" key="1">
    <citation type="submission" date="2013-02" db="EMBL/GenBank/DDBJ databases">
        <authorList>
            <person name="Harkins D.M."/>
            <person name="Durkin A.S."/>
            <person name="Brinkac L.M."/>
            <person name="Haft D.H."/>
            <person name="Selengut J.D."/>
            <person name="Sanka R."/>
            <person name="DePew J."/>
            <person name="Purushe J."/>
            <person name="Picardeau M."/>
            <person name="Werts C."/>
            <person name="Goarant C."/>
            <person name="Vinetz J.M."/>
            <person name="Sutton G.G."/>
            <person name="Nierman W.C."/>
            <person name="Fouts D.E."/>
        </authorList>
    </citation>
    <scope>NUCLEOTIDE SEQUENCE [LARGE SCALE GENOMIC DNA]</scope>
    <source>
        <strain evidence="2 3">200703203</strain>
    </source>
</reference>
<dbReference type="AlphaFoldDB" id="N1ULC1"/>
<accession>N1ULC1</accession>
<evidence type="ECO:0000259" key="1">
    <source>
        <dbReference type="Pfam" id="PF01890"/>
    </source>
</evidence>
<feature type="domain" description="CobE/GbiG C-terminal" evidence="1">
    <location>
        <begin position="3"/>
        <end position="67"/>
    </location>
</feature>
<comment type="caution">
    <text evidence="2">The sequence shown here is derived from an EMBL/GenBank/DDBJ whole genome shotgun (WGS) entry which is preliminary data.</text>
</comment>
<dbReference type="Pfam" id="PF01890">
    <property type="entry name" value="CbiG_C"/>
    <property type="match status" value="1"/>
</dbReference>
<gene>
    <name evidence="2" type="ORF">LEP1GSC115_1856</name>
</gene>
<dbReference type="InterPro" id="IPR002750">
    <property type="entry name" value="CobE/GbiG_C"/>
</dbReference>
<organism evidence="2 3">
    <name type="scientific">Leptospira interrogans serovar Australis str. 200703203</name>
    <dbReference type="NCBI Taxonomy" id="1085541"/>
    <lineage>
        <taxon>Bacteria</taxon>
        <taxon>Pseudomonadati</taxon>
        <taxon>Spirochaetota</taxon>
        <taxon>Spirochaetia</taxon>
        <taxon>Leptospirales</taxon>
        <taxon>Leptospiraceae</taxon>
        <taxon>Leptospira</taxon>
    </lineage>
</organism>
<evidence type="ECO:0000313" key="2">
    <source>
        <dbReference type="EMBL" id="EMY27068.1"/>
    </source>
</evidence>
<protein>
    <submittedName>
        <fullName evidence="2">Cobalamin biosynthesis protein, C-terminal-like protein</fullName>
    </submittedName>
</protein>
<dbReference type="PANTHER" id="PTHR37477:SF1">
    <property type="entry name" value="COBALT-PRECORRIN-5A HYDROLASE"/>
    <property type="match status" value="1"/>
</dbReference>